<accession>A0A0D0GR93</accession>
<gene>
    <name evidence="3" type="ORF">TH53_02100</name>
</gene>
<dbReference type="AlphaFoldDB" id="A0A0D0GR93"/>
<feature type="transmembrane region" description="Helical" evidence="1">
    <location>
        <begin position="210"/>
        <end position="230"/>
    </location>
</feature>
<evidence type="ECO:0000259" key="2">
    <source>
        <dbReference type="Pfam" id="PF00892"/>
    </source>
</evidence>
<dbReference type="InterPro" id="IPR000620">
    <property type="entry name" value="EamA_dom"/>
</dbReference>
<dbReference type="Pfam" id="PF00892">
    <property type="entry name" value="EamA"/>
    <property type="match status" value="2"/>
</dbReference>
<sequence length="295" mass="31694">MLTAILFVIIGAFSFGLLGTFVKLARQDGYDTANITFSQVATGFILILLLNLLARKKKAEDWKFTTGEKVKVALHGVCVGLINIFYFLSIWYGSAGTSIVLLTQSVWMGILLESILTRKFPSPRKIIAAVVILGGTVLATNLLLAGSSIGLAAIGFGLLAAVASTCSIYLSSRVVVNKSPLRRTLFLNMGCLLAVLIIWGPSLLQSFDAAVLWKWGLALALLGMVLPPLMYVKGMPVIGVGLSGIITSLQIPVGAIFACLVLRENINVYQWTGILLIIGAIVWLNIGLLRKTNTQ</sequence>
<keyword evidence="1" id="KW-1133">Transmembrane helix</keyword>
<feature type="transmembrane region" description="Helical" evidence="1">
    <location>
        <begin position="237"/>
        <end position="263"/>
    </location>
</feature>
<comment type="caution">
    <text evidence="3">The sequence shown here is derived from an EMBL/GenBank/DDBJ whole genome shotgun (WGS) entry which is preliminary data.</text>
</comment>
<dbReference type="STRING" id="1503925.TH53_02100"/>
<dbReference type="PANTHER" id="PTHR22911:SF137">
    <property type="entry name" value="SOLUTE CARRIER FAMILY 35 MEMBER G2-RELATED"/>
    <property type="match status" value="1"/>
</dbReference>
<keyword evidence="1" id="KW-0472">Membrane</keyword>
<dbReference type="PANTHER" id="PTHR22911">
    <property type="entry name" value="ACYL-MALONYL CONDENSING ENZYME-RELATED"/>
    <property type="match status" value="1"/>
</dbReference>
<organism evidence="3 4">
    <name type="scientific">Pedobacter lusitanus</name>
    <dbReference type="NCBI Taxonomy" id="1503925"/>
    <lineage>
        <taxon>Bacteria</taxon>
        <taxon>Pseudomonadati</taxon>
        <taxon>Bacteroidota</taxon>
        <taxon>Sphingobacteriia</taxon>
        <taxon>Sphingobacteriales</taxon>
        <taxon>Sphingobacteriaceae</taxon>
        <taxon>Pedobacter</taxon>
    </lineage>
</organism>
<keyword evidence="1" id="KW-0812">Transmembrane</keyword>
<feature type="transmembrane region" description="Helical" evidence="1">
    <location>
        <begin position="126"/>
        <end position="145"/>
    </location>
</feature>
<feature type="transmembrane region" description="Helical" evidence="1">
    <location>
        <begin position="98"/>
        <end position="117"/>
    </location>
</feature>
<proteinExistence type="predicted"/>
<name>A0A0D0GR93_9SPHI</name>
<feature type="domain" description="EamA" evidence="2">
    <location>
        <begin position="153"/>
        <end position="285"/>
    </location>
</feature>
<feature type="transmembrane region" description="Helical" evidence="1">
    <location>
        <begin position="269"/>
        <end position="289"/>
    </location>
</feature>
<keyword evidence="4" id="KW-1185">Reference proteome</keyword>
<reference evidence="3 4" key="1">
    <citation type="submission" date="2015-01" db="EMBL/GenBank/DDBJ databases">
        <title>Draft genome sequence of Pedobacter sp. NL19 isolated from sludge of an effluent treatment pond in an abandoned uranium mine.</title>
        <authorList>
            <person name="Santos T."/>
            <person name="Caetano T."/>
            <person name="Covas C."/>
            <person name="Cruz A."/>
            <person name="Mendo S."/>
        </authorList>
    </citation>
    <scope>NUCLEOTIDE SEQUENCE [LARGE SCALE GENOMIC DNA]</scope>
    <source>
        <strain evidence="3 4">NL19</strain>
    </source>
</reference>
<protein>
    <submittedName>
        <fullName evidence="3">Contig7, whole genome shotgun sequence</fullName>
    </submittedName>
</protein>
<feature type="transmembrane region" description="Helical" evidence="1">
    <location>
        <begin position="35"/>
        <end position="53"/>
    </location>
</feature>
<feature type="transmembrane region" description="Helical" evidence="1">
    <location>
        <begin position="184"/>
        <end position="204"/>
    </location>
</feature>
<evidence type="ECO:0000313" key="3">
    <source>
        <dbReference type="EMBL" id="KIO78725.1"/>
    </source>
</evidence>
<dbReference type="SUPFAM" id="SSF103481">
    <property type="entry name" value="Multidrug resistance efflux transporter EmrE"/>
    <property type="match status" value="2"/>
</dbReference>
<dbReference type="GO" id="GO:0016020">
    <property type="term" value="C:membrane"/>
    <property type="evidence" value="ECO:0007669"/>
    <property type="project" value="InterPro"/>
</dbReference>
<evidence type="ECO:0000256" key="1">
    <source>
        <dbReference type="SAM" id="Phobius"/>
    </source>
</evidence>
<dbReference type="EMBL" id="JXRA01000007">
    <property type="protein sequence ID" value="KIO78725.1"/>
    <property type="molecule type" value="Genomic_DNA"/>
</dbReference>
<feature type="domain" description="EamA" evidence="2">
    <location>
        <begin position="3"/>
        <end position="139"/>
    </location>
</feature>
<dbReference type="Proteomes" id="UP000032049">
    <property type="component" value="Unassembled WGS sequence"/>
</dbReference>
<dbReference type="InterPro" id="IPR037185">
    <property type="entry name" value="EmrE-like"/>
</dbReference>
<evidence type="ECO:0000313" key="4">
    <source>
        <dbReference type="Proteomes" id="UP000032049"/>
    </source>
</evidence>
<feature type="transmembrane region" description="Helical" evidence="1">
    <location>
        <begin position="151"/>
        <end position="172"/>
    </location>
</feature>
<feature type="transmembrane region" description="Helical" evidence="1">
    <location>
        <begin position="73"/>
        <end position="92"/>
    </location>
</feature>